<evidence type="ECO:0000313" key="4">
    <source>
        <dbReference type="Proteomes" id="UP000192639"/>
    </source>
</evidence>
<reference evidence="3 4" key="1">
    <citation type="journal article" date="2017" name="Environ. Microbiol.">
        <title>Decay of the glycolytic pathway and adaptation to intranuclear parasitism within Enterocytozoonidae microsporidia.</title>
        <authorList>
            <person name="Wiredu Boakye D."/>
            <person name="Jaroenlak P."/>
            <person name="Prachumwat A."/>
            <person name="Williams T.A."/>
            <person name="Bateman K.S."/>
            <person name="Itsathitphaisarn O."/>
            <person name="Sritunyalucksana K."/>
            <person name="Paszkiewicz K.H."/>
            <person name="Moore K.A."/>
            <person name="Stentiford G.D."/>
            <person name="Williams B.A."/>
        </authorList>
    </citation>
    <scope>NUCLEOTIDE SEQUENCE [LARGE SCALE GENOMIC DNA]</scope>
    <source>
        <strain evidence="3 4">GB1</strain>
    </source>
</reference>
<dbReference type="PANTHER" id="PTHR20835:SF0">
    <property type="entry name" value="E3 UBIQUITIN-PROTEIN LIGASE PPP1R11"/>
    <property type="match status" value="1"/>
</dbReference>
<keyword evidence="2" id="KW-0539">Nucleus</keyword>
<dbReference type="InterPro" id="IPR011107">
    <property type="entry name" value="PPI_Ypi1"/>
</dbReference>
<sequence length="87" mass="10360">MHQIESLLLFYYASYPGMPQQKQKTKSIQKTVEGEIVKLKLVREKKVTWRADTVDNSKMNKKKSNVCCIFHREELNEPTPKNKYERE</sequence>
<dbReference type="Proteomes" id="UP000192639">
    <property type="component" value="Unassembled WGS sequence"/>
</dbReference>
<dbReference type="EMBL" id="LWDP01000051">
    <property type="protein sequence ID" value="ORD93747.1"/>
    <property type="molecule type" value="Genomic_DNA"/>
</dbReference>
<dbReference type="VEuPathDB" id="MicrosporidiaDB:ECANGB1_1610"/>
<gene>
    <name evidence="3" type="ORF">ECANGB1_1610</name>
</gene>
<comment type="subcellular location">
    <subcellularLocation>
        <location evidence="2">Nucleus</location>
    </subcellularLocation>
</comment>
<dbReference type="GO" id="GO:0008157">
    <property type="term" value="F:protein phosphatase 1 binding"/>
    <property type="evidence" value="ECO:0007669"/>
    <property type="project" value="TreeGrafter"/>
</dbReference>
<protein>
    <recommendedName>
        <fullName evidence="2">Type 1 phosphatases regulator</fullName>
    </recommendedName>
</protein>
<evidence type="ECO:0000256" key="1">
    <source>
        <dbReference type="ARBA" id="ARBA00005605"/>
    </source>
</evidence>
<evidence type="ECO:0000256" key="2">
    <source>
        <dbReference type="RuleBase" id="RU367162"/>
    </source>
</evidence>
<organism evidence="3 4">
    <name type="scientific">Enterospora canceri</name>
    <dbReference type="NCBI Taxonomy" id="1081671"/>
    <lineage>
        <taxon>Eukaryota</taxon>
        <taxon>Fungi</taxon>
        <taxon>Fungi incertae sedis</taxon>
        <taxon>Microsporidia</taxon>
        <taxon>Enterocytozoonidae</taxon>
        <taxon>Enterospora</taxon>
    </lineage>
</organism>
<keyword evidence="4" id="KW-1185">Reference proteome</keyword>
<comment type="similarity">
    <text evidence="1 2">Belongs to the YPI1 family.</text>
</comment>
<dbReference type="AlphaFoldDB" id="A0A1Y1S5Q3"/>
<comment type="function">
    <text evidence="2">Regulator of type 1 phosphatases which maintains protein phosphatase activity under strict control.</text>
</comment>
<proteinExistence type="inferred from homology"/>
<dbReference type="Pfam" id="PF07491">
    <property type="entry name" value="PPI_Ypi1"/>
    <property type="match status" value="1"/>
</dbReference>
<dbReference type="PANTHER" id="PTHR20835">
    <property type="entry name" value="E3 UBIQUITIN-PROTEIN LIGASE PPP1R11-RELATED"/>
    <property type="match status" value="1"/>
</dbReference>
<comment type="caution">
    <text evidence="3">The sequence shown here is derived from an EMBL/GenBank/DDBJ whole genome shotgun (WGS) entry which is preliminary data.</text>
</comment>
<name>A0A1Y1S5Q3_9MICR</name>
<dbReference type="OrthoDB" id="307488at2759"/>
<dbReference type="GO" id="GO:0004865">
    <property type="term" value="F:protein serine/threonine phosphatase inhibitor activity"/>
    <property type="evidence" value="ECO:0007669"/>
    <property type="project" value="UniProtKB-UniRule"/>
</dbReference>
<evidence type="ECO:0000313" key="3">
    <source>
        <dbReference type="EMBL" id="ORD93747.1"/>
    </source>
</evidence>
<dbReference type="GO" id="GO:0005634">
    <property type="term" value="C:nucleus"/>
    <property type="evidence" value="ECO:0007669"/>
    <property type="project" value="UniProtKB-SubCell"/>
</dbReference>
<accession>A0A1Y1S5Q3</accession>